<dbReference type="KEGG" id="vbo:CKY39_11390"/>
<keyword evidence="1" id="KW-1133">Transmembrane helix</keyword>
<dbReference type="Proteomes" id="UP000217154">
    <property type="component" value="Chromosome"/>
</dbReference>
<reference evidence="2 3" key="1">
    <citation type="submission" date="2017-09" db="EMBL/GenBank/DDBJ databases">
        <title>The diverse metabolic capabilities of V. boronicumulans make it an excellent choice for continued studies on novel biodegradation.</title>
        <authorList>
            <person name="Sun S."/>
        </authorList>
    </citation>
    <scope>NUCLEOTIDE SEQUENCE [LARGE SCALE GENOMIC DNA]</scope>
    <source>
        <strain evidence="2 3">J1</strain>
    </source>
</reference>
<name>A0A250DIH4_9BURK</name>
<dbReference type="EMBL" id="CP023284">
    <property type="protein sequence ID" value="ATA53753.1"/>
    <property type="molecule type" value="Genomic_DNA"/>
</dbReference>
<sequence length="163" mass="18360">MQISYRFQFSQAHVLTGFLRNLQQVWWVRFKWPLALLFALALAVCVCEGFPALAAVFAVGIALLLSAPAIARLALHRFRKSPFYNDEIDFSLSENGSHARGRHSEVRHGWEAYTKARRFKDGLLLCHGPDAFHWLPDAAAADPAAIAAAQQLARARIQDYREL</sequence>
<organism evidence="2 3">
    <name type="scientific">Variovorax boronicumulans</name>
    <dbReference type="NCBI Taxonomy" id="436515"/>
    <lineage>
        <taxon>Bacteria</taxon>
        <taxon>Pseudomonadati</taxon>
        <taxon>Pseudomonadota</taxon>
        <taxon>Betaproteobacteria</taxon>
        <taxon>Burkholderiales</taxon>
        <taxon>Comamonadaceae</taxon>
        <taxon>Variovorax</taxon>
    </lineage>
</organism>
<dbReference type="RefSeq" id="WP_095744519.1">
    <property type="nucleotide sequence ID" value="NZ_CP023284.1"/>
</dbReference>
<keyword evidence="1" id="KW-0812">Transmembrane</keyword>
<evidence type="ECO:0008006" key="4">
    <source>
        <dbReference type="Google" id="ProtNLM"/>
    </source>
</evidence>
<proteinExistence type="predicted"/>
<feature type="transmembrane region" description="Helical" evidence="1">
    <location>
        <begin position="26"/>
        <end position="44"/>
    </location>
</feature>
<evidence type="ECO:0000313" key="3">
    <source>
        <dbReference type="Proteomes" id="UP000217154"/>
    </source>
</evidence>
<evidence type="ECO:0000256" key="1">
    <source>
        <dbReference type="SAM" id="Phobius"/>
    </source>
</evidence>
<gene>
    <name evidence="2" type="ORF">CKY39_11390</name>
</gene>
<accession>A0A250DIH4</accession>
<feature type="transmembrane region" description="Helical" evidence="1">
    <location>
        <begin position="50"/>
        <end position="75"/>
    </location>
</feature>
<dbReference type="AlphaFoldDB" id="A0A250DIH4"/>
<protein>
    <recommendedName>
        <fullName evidence="4">YcxB-like protein domain-containing protein</fullName>
    </recommendedName>
</protein>
<evidence type="ECO:0000313" key="2">
    <source>
        <dbReference type="EMBL" id="ATA53753.1"/>
    </source>
</evidence>
<keyword evidence="1" id="KW-0472">Membrane</keyword>